<keyword evidence="2" id="KW-1133">Transmembrane helix</keyword>
<feature type="compositionally biased region" description="Low complexity" evidence="1">
    <location>
        <begin position="12"/>
        <end position="31"/>
    </location>
</feature>
<evidence type="ECO:0000256" key="2">
    <source>
        <dbReference type="SAM" id="Phobius"/>
    </source>
</evidence>
<reference evidence="3 4" key="1">
    <citation type="journal article" date="2007" name="Nature">
        <title>Evolution of genes and genomes on the Drosophila phylogeny.</title>
        <authorList>
            <consortium name="Drosophila 12 Genomes Consortium"/>
            <person name="Clark A.G."/>
            <person name="Eisen M.B."/>
            <person name="Smith D.R."/>
            <person name="Bergman C.M."/>
            <person name="Oliver B."/>
            <person name="Markow T.A."/>
            <person name="Kaufman T.C."/>
            <person name="Kellis M."/>
            <person name="Gelbart W."/>
            <person name="Iyer V.N."/>
            <person name="Pollard D.A."/>
            <person name="Sackton T.B."/>
            <person name="Larracuente A.M."/>
            <person name="Singh N.D."/>
            <person name="Abad J.P."/>
            <person name="Abt D.N."/>
            <person name="Adryan B."/>
            <person name="Aguade M."/>
            <person name="Akashi H."/>
            <person name="Anderson W.W."/>
            <person name="Aquadro C.F."/>
            <person name="Ardell D.H."/>
            <person name="Arguello R."/>
            <person name="Artieri C.G."/>
            <person name="Barbash D.A."/>
            <person name="Barker D."/>
            <person name="Barsanti P."/>
            <person name="Batterham P."/>
            <person name="Batzoglou S."/>
            <person name="Begun D."/>
            <person name="Bhutkar A."/>
            <person name="Blanco E."/>
            <person name="Bosak S.A."/>
            <person name="Bradley R.K."/>
            <person name="Brand A.D."/>
            <person name="Brent M.R."/>
            <person name="Brooks A.N."/>
            <person name="Brown R.H."/>
            <person name="Butlin R.K."/>
            <person name="Caggese C."/>
            <person name="Calvi B.R."/>
            <person name="Bernardo de Carvalho A."/>
            <person name="Caspi A."/>
            <person name="Castrezana S."/>
            <person name="Celniker S.E."/>
            <person name="Chang J.L."/>
            <person name="Chapple C."/>
            <person name="Chatterji S."/>
            <person name="Chinwalla A."/>
            <person name="Civetta A."/>
            <person name="Clifton S.W."/>
            <person name="Comeron J.M."/>
            <person name="Costello J.C."/>
            <person name="Coyne J.A."/>
            <person name="Daub J."/>
            <person name="David R.G."/>
            <person name="Delcher A.L."/>
            <person name="Delehaunty K."/>
            <person name="Do C.B."/>
            <person name="Ebling H."/>
            <person name="Edwards K."/>
            <person name="Eickbush T."/>
            <person name="Evans J.D."/>
            <person name="Filipski A."/>
            <person name="Findeiss S."/>
            <person name="Freyhult E."/>
            <person name="Fulton L."/>
            <person name="Fulton R."/>
            <person name="Garcia A.C."/>
            <person name="Gardiner A."/>
            <person name="Garfield D.A."/>
            <person name="Garvin B.E."/>
            <person name="Gibson G."/>
            <person name="Gilbert D."/>
            <person name="Gnerre S."/>
            <person name="Godfrey J."/>
            <person name="Good R."/>
            <person name="Gotea V."/>
            <person name="Gravely B."/>
            <person name="Greenberg A.J."/>
            <person name="Griffiths-Jones S."/>
            <person name="Gross S."/>
            <person name="Guigo R."/>
            <person name="Gustafson E.A."/>
            <person name="Haerty W."/>
            <person name="Hahn M.W."/>
            <person name="Halligan D.L."/>
            <person name="Halpern A.L."/>
            <person name="Halter G.M."/>
            <person name="Han M.V."/>
            <person name="Heger A."/>
            <person name="Hillier L."/>
            <person name="Hinrichs A.S."/>
            <person name="Holmes I."/>
            <person name="Hoskins R.A."/>
            <person name="Hubisz M.J."/>
            <person name="Hultmark D."/>
            <person name="Huntley M.A."/>
            <person name="Jaffe D.B."/>
            <person name="Jagadeeshan S."/>
            <person name="Jeck W.R."/>
            <person name="Johnson J."/>
            <person name="Jones C.D."/>
            <person name="Jordan W.C."/>
            <person name="Karpen G.H."/>
            <person name="Kataoka E."/>
            <person name="Keightley P.D."/>
            <person name="Kheradpour P."/>
            <person name="Kirkness E.F."/>
            <person name="Koerich L.B."/>
            <person name="Kristiansen K."/>
            <person name="Kudrna D."/>
            <person name="Kulathinal R.J."/>
            <person name="Kumar S."/>
            <person name="Kwok R."/>
            <person name="Lander E."/>
            <person name="Langley C.H."/>
            <person name="Lapoint R."/>
            <person name="Lazzaro B.P."/>
            <person name="Lee S.J."/>
            <person name="Levesque L."/>
            <person name="Li R."/>
            <person name="Lin C.F."/>
            <person name="Lin M.F."/>
            <person name="Lindblad-Toh K."/>
            <person name="Llopart A."/>
            <person name="Long M."/>
            <person name="Low L."/>
            <person name="Lozovsky E."/>
            <person name="Lu J."/>
            <person name="Luo M."/>
            <person name="Machado C.A."/>
            <person name="Makalowski W."/>
            <person name="Marzo M."/>
            <person name="Matsuda M."/>
            <person name="Matzkin L."/>
            <person name="McAllister B."/>
            <person name="McBride C.S."/>
            <person name="McKernan B."/>
            <person name="McKernan K."/>
            <person name="Mendez-Lago M."/>
            <person name="Minx P."/>
            <person name="Mollenhauer M.U."/>
            <person name="Montooth K."/>
            <person name="Mount S.M."/>
            <person name="Mu X."/>
            <person name="Myers E."/>
            <person name="Negre B."/>
            <person name="Newfeld S."/>
            <person name="Nielsen R."/>
            <person name="Noor M.A."/>
            <person name="O'Grady P."/>
            <person name="Pachter L."/>
            <person name="Papaceit M."/>
            <person name="Parisi M.J."/>
            <person name="Parisi M."/>
            <person name="Parts L."/>
            <person name="Pedersen J.S."/>
            <person name="Pesole G."/>
            <person name="Phillippy A.M."/>
            <person name="Ponting C.P."/>
            <person name="Pop M."/>
            <person name="Porcelli D."/>
            <person name="Powell J.R."/>
            <person name="Prohaska S."/>
            <person name="Pruitt K."/>
            <person name="Puig M."/>
            <person name="Quesneville H."/>
            <person name="Ram K.R."/>
            <person name="Rand D."/>
            <person name="Rasmussen M.D."/>
            <person name="Reed L.K."/>
            <person name="Reenan R."/>
            <person name="Reily A."/>
            <person name="Remington K.A."/>
            <person name="Rieger T.T."/>
            <person name="Ritchie M.G."/>
            <person name="Robin C."/>
            <person name="Rogers Y.H."/>
            <person name="Rohde C."/>
            <person name="Rozas J."/>
            <person name="Rubenfield M.J."/>
            <person name="Ruiz A."/>
            <person name="Russo S."/>
            <person name="Salzberg S.L."/>
            <person name="Sanchez-Gracia A."/>
            <person name="Saranga D.J."/>
            <person name="Sato H."/>
            <person name="Schaeffer S.W."/>
            <person name="Schatz M.C."/>
            <person name="Schlenke T."/>
            <person name="Schwartz R."/>
            <person name="Segarra C."/>
            <person name="Singh R.S."/>
            <person name="Sirot L."/>
            <person name="Sirota M."/>
            <person name="Sisneros N.B."/>
            <person name="Smith C.D."/>
            <person name="Smith T.F."/>
            <person name="Spieth J."/>
            <person name="Stage D.E."/>
            <person name="Stark A."/>
            <person name="Stephan W."/>
            <person name="Strausberg R.L."/>
            <person name="Strempel S."/>
            <person name="Sturgill D."/>
            <person name="Sutton G."/>
            <person name="Sutton G.G."/>
            <person name="Tao W."/>
            <person name="Teichmann S."/>
            <person name="Tobari Y.N."/>
            <person name="Tomimura Y."/>
            <person name="Tsolas J.M."/>
            <person name="Valente V.L."/>
            <person name="Venter E."/>
            <person name="Venter J.C."/>
            <person name="Vicario S."/>
            <person name="Vieira F.G."/>
            <person name="Vilella A.J."/>
            <person name="Villasante A."/>
            <person name="Walenz B."/>
            <person name="Wang J."/>
            <person name="Wasserman M."/>
            <person name="Watts T."/>
            <person name="Wilson D."/>
            <person name="Wilson R.K."/>
            <person name="Wing R.A."/>
            <person name="Wolfner M.F."/>
            <person name="Wong A."/>
            <person name="Wong G.K."/>
            <person name="Wu C.I."/>
            <person name="Wu G."/>
            <person name="Yamamoto D."/>
            <person name="Yang H.P."/>
            <person name="Yang S.P."/>
            <person name="Yorke J.A."/>
            <person name="Yoshida K."/>
            <person name="Zdobnov E."/>
            <person name="Zhang P."/>
            <person name="Zhang Y."/>
            <person name="Zimin A.V."/>
            <person name="Baldwin J."/>
            <person name="Abdouelleil A."/>
            <person name="Abdulkadir J."/>
            <person name="Abebe A."/>
            <person name="Abera B."/>
            <person name="Abreu J."/>
            <person name="Acer S.C."/>
            <person name="Aftuck L."/>
            <person name="Alexander A."/>
            <person name="An P."/>
            <person name="Anderson E."/>
            <person name="Anderson S."/>
            <person name="Arachi H."/>
            <person name="Azer M."/>
            <person name="Bachantsang P."/>
            <person name="Barry A."/>
            <person name="Bayul T."/>
            <person name="Berlin A."/>
            <person name="Bessette D."/>
            <person name="Bloom T."/>
            <person name="Blye J."/>
            <person name="Boguslavskiy L."/>
            <person name="Bonnet C."/>
            <person name="Boukhgalter B."/>
            <person name="Bourzgui I."/>
            <person name="Brown A."/>
            <person name="Cahill P."/>
            <person name="Channer S."/>
            <person name="Cheshatsang Y."/>
            <person name="Chuda L."/>
            <person name="Citroen M."/>
            <person name="Collymore A."/>
            <person name="Cooke P."/>
            <person name="Costello M."/>
            <person name="D'Aco K."/>
            <person name="Daza R."/>
            <person name="De Haan G."/>
            <person name="DeGray S."/>
            <person name="DeMaso C."/>
            <person name="Dhargay N."/>
            <person name="Dooley K."/>
            <person name="Dooley E."/>
            <person name="Doricent M."/>
            <person name="Dorje P."/>
            <person name="Dorjee K."/>
            <person name="Dupes A."/>
            <person name="Elong R."/>
            <person name="Falk J."/>
            <person name="Farina A."/>
            <person name="Faro S."/>
            <person name="Ferguson D."/>
            <person name="Fisher S."/>
            <person name="Foley C.D."/>
            <person name="Franke A."/>
            <person name="Friedrich D."/>
            <person name="Gadbois L."/>
            <person name="Gearin G."/>
            <person name="Gearin C.R."/>
            <person name="Giannoukos G."/>
            <person name="Goode T."/>
            <person name="Graham J."/>
            <person name="Grandbois E."/>
            <person name="Grewal S."/>
            <person name="Gyaltsen K."/>
            <person name="Hafez N."/>
            <person name="Hagos B."/>
            <person name="Hall J."/>
            <person name="Henson C."/>
            <person name="Hollinger A."/>
            <person name="Honan T."/>
            <person name="Huard M.D."/>
            <person name="Hughes L."/>
            <person name="Hurhula B."/>
            <person name="Husby M.E."/>
            <person name="Kamat A."/>
            <person name="Kanga B."/>
            <person name="Kashin S."/>
            <person name="Khazanovich D."/>
            <person name="Kisner P."/>
            <person name="Lance K."/>
            <person name="Lara M."/>
            <person name="Lee W."/>
            <person name="Lennon N."/>
            <person name="Letendre F."/>
            <person name="LeVine R."/>
            <person name="Lipovsky A."/>
            <person name="Liu X."/>
            <person name="Liu J."/>
            <person name="Liu S."/>
            <person name="Lokyitsang T."/>
            <person name="Lokyitsang Y."/>
            <person name="Lubonja R."/>
            <person name="Lui A."/>
            <person name="MacDonald P."/>
            <person name="Magnisalis V."/>
            <person name="Maru K."/>
            <person name="Matthews C."/>
            <person name="McCusker W."/>
            <person name="McDonough S."/>
            <person name="Mehta T."/>
            <person name="Meldrim J."/>
            <person name="Meneus L."/>
            <person name="Mihai O."/>
            <person name="Mihalev A."/>
            <person name="Mihova T."/>
            <person name="Mittelman R."/>
            <person name="Mlenga V."/>
            <person name="Montmayeur A."/>
            <person name="Mulrain L."/>
            <person name="Navidi A."/>
            <person name="Naylor J."/>
            <person name="Negash T."/>
            <person name="Nguyen T."/>
            <person name="Nguyen N."/>
            <person name="Nicol R."/>
            <person name="Norbu C."/>
            <person name="Norbu N."/>
            <person name="Novod N."/>
            <person name="O'Neill B."/>
            <person name="Osman S."/>
            <person name="Markiewicz E."/>
            <person name="Oyono O.L."/>
            <person name="Patti C."/>
            <person name="Phunkhang P."/>
            <person name="Pierre F."/>
            <person name="Priest M."/>
            <person name="Raghuraman S."/>
            <person name="Rege F."/>
            <person name="Reyes R."/>
            <person name="Rise C."/>
            <person name="Rogov P."/>
            <person name="Ross K."/>
            <person name="Ryan E."/>
            <person name="Settipalli S."/>
            <person name="Shea T."/>
            <person name="Sherpa N."/>
            <person name="Shi L."/>
            <person name="Shih D."/>
            <person name="Sparrow T."/>
            <person name="Spaulding J."/>
            <person name="Stalker J."/>
            <person name="Stange-Thomann N."/>
            <person name="Stavropoulos S."/>
            <person name="Stone C."/>
            <person name="Strader C."/>
            <person name="Tesfaye S."/>
            <person name="Thomson T."/>
            <person name="Thoulutsang Y."/>
            <person name="Thoulutsang D."/>
            <person name="Topham K."/>
            <person name="Topping I."/>
            <person name="Tsamla T."/>
            <person name="Vassiliev H."/>
            <person name="Vo A."/>
            <person name="Wangchuk T."/>
            <person name="Wangdi T."/>
            <person name="Weiand M."/>
            <person name="Wilkinson J."/>
            <person name="Wilson A."/>
            <person name="Yadav S."/>
            <person name="Young G."/>
            <person name="Yu Q."/>
            <person name="Zembek L."/>
            <person name="Zhong D."/>
            <person name="Zimmer A."/>
            <person name="Zwirko Z."/>
            <person name="Jaffe D.B."/>
            <person name="Alvarez P."/>
            <person name="Brockman W."/>
            <person name="Butler J."/>
            <person name="Chin C."/>
            <person name="Gnerre S."/>
            <person name="Grabherr M."/>
            <person name="Kleber M."/>
            <person name="Mauceli E."/>
            <person name="MacCallum I."/>
        </authorList>
    </citation>
    <scope>NUCLEOTIDE SEQUENCE [LARGE SCALE GENOMIC DNA]</scope>
    <source>
        <strain evidence="3 4">TSC#14021-0224.01</strain>
    </source>
</reference>
<keyword evidence="4" id="KW-1185">Reference proteome</keyword>
<name>A0A0Q5WB02_DROER</name>
<dbReference type="OrthoDB" id="10022292at2759"/>
<dbReference type="AlphaFoldDB" id="A0A0Q5WB02"/>
<feature type="region of interest" description="Disordered" evidence="1">
    <location>
        <begin position="1"/>
        <end position="37"/>
    </location>
</feature>
<evidence type="ECO:0000313" key="4">
    <source>
        <dbReference type="Proteomes" id="UP000008711"/>
    </source>
</evidence>
<dbReference type="Proteomes" id="UP000008711">
    <property type="component" value="Unassembled WGS sequence"/>
</dbReference>
<sequence length="237" mass="25949">MAQVKPKSNKQGGKPAPAAKKSVQEKSSAQQKKNKQKTAAEKKRCGCCKWTLGSIFIIALIAGALYYDTEVNGKGVFEKSATGKVLKNAGVLPHVQKSWYTVMSAGARGYKWAEVNVPPYTEPVIKTTGDLWKLARNAACNVYQSGKGYFGAKWPVVAKFIDQYVPNLSSKIEAFAAGTSDLAVSSYEKSAALIKEKVLVGRFSPENINQALNQTRNAALEYYNQFHKKVDAYAKLK</sequence>
<feature type="transmembrane region" description="Helical" evidence="2">
    <location>
        <begin position="47"/>
        <end position="67"/>
    </location>
</feature>
<accession>A0A0Q5WB02</accession>
<evidence type="ECO:0000256" key="1">
    <source>
        <dbReference type="SAM" id="MobiDB-lite"/>
    </source>
</evidence>
<protein>
    <submittedName>
        <fullName evidence="3">Uncharacterized protein, isoform B</fullName>
    </submittedName>
</protein>
<evidence type="ECO:0000313" key="3">
    <source>
        <dbReference type="EMBL" id="KQS70589.1"/>
    </source>
</evidence>
<organism evidence="3 4">
    <name type="scientific">Drosophila erecta</name>
    <name type="common">Fruit fly</name>
    <dbReference type="NCBI Taxonomy" id="7220"/>
    <lineage>
        <taxon>Eukaryota</taxon>
        <taxon>Metazoa</taxon>
        <taxon>Ecdysozoa</taxon>
        <taxon>Arthropoda</taxon>
        <taxon>Hexapoda</taxon>
        <taxon>Insecta</taxon>
        <taxon>Pterygota</taxon>
        <taxon>Neoptera</taxon>
        <taxon>Endopterygota</taxon>
        <taxon>Diptera</taxon>
        <taxon>Brachycera</taxon>
        <taxon>Muscomorpha</taxon>
        <taxon>Ephydroidea</taxon>
        <taxon>Drosophilidae</taxon>
        <taxon>Drosophila</taxon>
        <taxon>Sophophora</taxon>
    </lineage>
</organism>
<gene>
    <name evidence="3" type="primary">Dere\GG10340</name>
    <name evidence="3" type="synonym">dere_GLEANR_10274</name>
    <name evidence="3" type="synonym">GG10340</name>
    <name evidence="3" type="ORF">Dere_GG10340</name>
</gene>
<keyword evidence="2" id="KW-0812">Transmembrane</keyword>
<reference evidence="3 4" key="2">
    <citation type="journal article" date="2008" name="Bioinformatics">
        <title>Assembly reconciliation.</title>
        <authorList>
            <person name="Zimin A.V."/>
            <person name="Smith D.R."/>
            <person name="Sutton G."/>
            <person name="Yorke J.A."/>
        </authorList>
    </citation>
    <scope>NUCLEOTIDE SEQUENCE [LARGE SCALE GENOMIC DNA]</scope>
    <source>
        <strain evidence="3 4">TSC#14021-0224.01</strain>
    </source>
</reference>
<keyword evidence="2" id="KW-0472">Membrane</keyword>
<dbReference type="EMBL" id="CH954177">
    <property type="protein sequence ID" value="KQS70589.1"/>
    <property type="molecule type" value="Genomic_DNA"/>
</dbReference>
<dbReference type="InterPro" id="IPR019308">
    <property type="entry name" value="TMEM214"/>
</dbReference>
<proteinExistence type="predicted"/>
<dbReference type="Pfam" id="PF10151">
    <property type="entry name" value="TMEM214"/>
    <property type="match status" value="1"/>
</dbReference>